<proteinExistence type="predicted"/>
<feature type="region of interest" description="Disordered" evidence="1">
    <location>
        <begin position="1"/>
        <end position="26"/>
    </location>
</feature>
<protein>
    <submittedName>
        <fullName evidence="2">5300_t:CDS:1</fullName>
    </submittedName>
</protein>
<evidence type="ECO:0000313" key="2">
    <source>
        <dbReference type="EMBL" id="CAG8574662.1"/>
    </source>
</evidence>
<reference evidence="2" key="1">
    <citation type="submission" date="2021-06" db="EMBL/GenBank/DDBJ databases">
        <authorList>
            <person name="Kallberg Y."/>
            <person name="Tangrot J."/>
            <person name="Rosling A."/>
        </authorList>
    </citation>
    <scope>NUCLEOTIDE SEQUENCE</scope>
    <source>
        <strain evidence="2">IA702</strain>
    </source>
</reference>
<dbReference type="OrthoDB" id="10367086at2759"/>
<sequence length="393" mass="43925">MISSYPDGDSSPYGHPGVLSASPSSDIHKLGSKRVRENDFMQVEFATKKIRYANYASRGNMTDHMDNDFTINRSTGNAAQATTATAAAIPRAPISSSSCHCYSTNHLSEPLPMVNDLSSPRLVDLSTGETLEAVNTDTIMSTRRKGNKRTIDQVNESRRGERVIKTLMIGDMGEDRKTKGMDQLQHSQNEYENDEWMLDSTPPDKKFRISANIEPRDFISEDTVEGWLNESQQVGDACNYITQATSFVSGTTMISSDPSSPHHSYTQEHFPLTVQKPKNLKLAYHEALTKYMCTQLDYISSTINNSRKQLVLYLPRNNVYLGNLEEEGQRLVEIDENDENNEGASEASKIWEITENSNSLDPKSDMADDIEMKDIMNEGGDVVHIQGGEMDID</sequence>
<keyword evidence="3" id="KW-1185">Reference proteome</keyword>
<comment type="caution">
    <text evidence="2">The sequence shown here is derived from an EMBL/GenBank/DDBJ whole genome shotgun (WGS) entry which is preliminary data.</text>
</comment>
<evidence type="ECO:0000256" key="1">
    <source>
        <dbReference type="SAM" id="MobiDB-lite"/>
    </source>
</evidence>
<gene>
    <name evidence="2" type="ORF">POCULU_LOCUS6173</name>
</gene>
<accession>A0A9N9BNZ4</accession>
<dbReference type="EMBL" id="CAJVPJ010001085">
    <property type="protein sequence ID" value="CAG8574662.1"/>
    <property type="molecule type" value="Genomic_DNA"/>
</dbReference>
<dbReference type="AlphaFoldDB" id="A0A9N9BNZ4"/>
<name>A0A9N9BNZ4_9GLOM</name>
<evidence type="ECO:0000313" key="3">
    <source>
        <dbReference type="Proteomes" id="UP000789572"/>
    </source>
</evidence>
<organism evidence="2 3">
    <name type="scientific">Paraglomus occultum</name>
    <dbReference type="NCBI Taxonomy" id="144539"/>
    <lineage>
        <taxon>Eukaryota</taxon>
        <taxon>Fungi</taxon>
        <taxon>Fungi incertae sedis</taxon>
        <taxon>Mucoromycota</taxon>
        <taxon>Glomeromycotina</taxon>
        <taxon>Glomeromycetes</taxon>
        <taxon>Paraglomerales</taxon>
        <taxon>Paraglomeraceae</taxon>
        <taxon>Paraglomus</taxon>
    </lineage>
</organism>
<dbReference type="Proteomes" id="UP000789572">
    <property type="component" value="Unassembled WGS sequence"/>
</dbReference>